<keyword evidence="2" id="KW-1185">Reference proteome</keyword>
<protein>
    <submittedName>
        <fullName evidence="1">Uncharacterized protein</fullName>
    </submittedName>
</protein>
<gene>
    <name evidence="1" type="ORF">HAX54_011661</name>
</gene>
<evidence type="ECO:0000313" key="1">
    <source>
        <dbReference type="EMBL" id="MCD7471319.1"/>
    </source>
</evidence>
<organism evidence="1 2">
    <name type="scientific">Datura stramonium</name>
    <name type="common">Jimsonweed</name>
    <name type="synonym">Common thornapple</name>
    <dbReference type="NCBI Taxonomy" id="4076"/>
    <lineage>
        <taxon>Eukaryota</taxon>
        <taxon>Viridiplantae</taxon>
        <taxon>Streptophyta</taxon>
        <taxon>Embryophyta</taxon>
        <taxon>Tracheophyta</taxon>
        <taxon>Spermatophyta</taxon>
        <taxon>Magnoliopsida</taxon>
        <taxon>eudicotyledons</taxon>
        <taxon>Gunneridae</taxon>
        <taxon>Pentapetalae</taxon>
        <taxon>asterids</taxon>
        <taxon>lamiids</taxon>
        <taxon>Solanales</taxon>
        <taxon>Solanaceae</taxon>
        <taxon>Solanoideae</taxon>
        <taxon>Datureae</taxon>
        <taxon>Datura</taxon>
    </lineage>
</organism>
<accession>A0ABS8TKB2</accession>
<reference evidence="1 2" key="1">
    <citation type="journal article" date="2021" name="BMC Genomics">
        <title>Datura genome reveals duplications of psychoactive alkaloid biosynthetic genes and high mutation rate following tissue culture.</title>
        <authorList>
            <person name="Rajewski A."/>
            <person name="Carter-House D."/>
            <person name="Stajich J."/>
            <person name="Litt A."/>
        </authorList>
    </citation>
    <scope>NUCLEOTIDE SEQUENCE [LARGE SCALE GENOMIC DNA]</scope>
    <source>
        <strain evidence="1">AR-01</strain>
    </source>
</reference>
<evidence type="ECO:0000313" key="2">
    <source>
        <dbReference type="Proteomes" id="UP000823775"/>
    </source>
</evidence>
<dbReference type="Proteomes" id="UP000823775">
    <property type="component" value="Unassembled WGS sequence"/>
</dbReference>
<proteinExistence type="predicted"/>
<comment type="caution">
    <text evidence="1">The sequence shown here is derived from an EMBL/GenBank/DDBJ whole genome shotgun (WGS) entry which is preliminary data.</text>
</comment>
<feature type="non-terminal residue" evidence="1">
    <location>
        <position position="1"/>
    </location>
</feature>
<dbReference type="EMBL" id="JACEIK010001668">
    <property type="protein sequence ID" value="MCD7471319.1"/>
    <property type="molecule type" value="Genomic_DNA"/>
</dbReference>
<sequence>AIVLLIVFPYSSWVSPWLHVGFPFVIINRSNSFINQSYSLAVVEISCPLPALKVMDSS</sequence>
<name>A0ABS8TKB2_DATST</name>